<evidence type="ECO:0000313" key="1">
    <source>
        <dbReference type="EMBL" id="KAF3594678.1"/>
    </source>
</evidence>
<name>A0ABQ7EBV0_BRACR</name>
<protein>
    <submittedName>
        <fullName evidence="1">Uncharacterized protein</fullName>
    </submittedName>
</protein>
<organism evidence="1 2">
    <name type="scientific">Brassica cretica</name>
    <name type="common">Mustard</name>
    <dbReference type="NCBI Taxonomy" id="69181"/>
    <lineage>
        <taxon>Eukaryota</taxon>
        <taxon>Viridiplantae</taxon>
        <taxon>Streptophyta</taxon>
        <taxon>Embryophyta</taxon>
        <taxon>Tracheophyta</taxon>
        <taxon>Spermatophyta</taxon>
        <taxon>Magnoliopsida</taxon>
        <taxon>eudicotyledons</taxon>
        <taxon>Gunneridae</taxon>
        <taxon>Pentapetalae</taxon>
        <taxon>rosids</taxon>
        <taxon>malvids</taxon>
        <taxon>Brassicales</taxon>
        <taxon>Brassicaceae</taxon>
        <taxon>Brassiceae</taxon>
        <taxon>Brassica</taxon>
    </lineage>
</organism>
<sequence length="94" mass="11216">MLLLSNNGRVKSLLSRLEDLLIYHQKCVRQDDRLIVYAIIKLKKHKENYEERMQDSLIKEALCKENMVAYALRNRKASVDIEKELENHEVEWSD</sequence>
<accession>A0ABQ7EBV0</accession>
<comment type="caution">
    <text evidence="1">The sequence shown here is derived from an EMBL/GenBank/DDBJ whole genome shotgun (WGS) entry which is preliminary data.</text>
</comment>
<gene>
    <name evidence="1" type="ORF">DY000_02021870</name>
</gene>
<reference evidence="1 2" key="1">
    <citation type="journal article" date="2020" name="BMC Genomics">
        <title>Intraspecific diversification of the crop wild relative Brassica cretica Lam. using demographic model selection.</title>
        <authorList>
            <person name="Kioukis A."/>
            <person name="Michalopoulou V.A."/>
            <person name="Briers L."/>
            <person name="Pirintsos S."/>
            <person name="Studholme D.J."/>
            <person name="Pavlidis P."/>
            <person name="Sarris P.F."/>
        </authorList>
    </citation>
    <scope>NUCLEOTIDE SEQUENCE [LARGE SCALE GENOMIC DNA]</scope>
    <source>
        <strain evidence="2">cv. PFS-1207/04</strain>
    </source>
</reference>
<dbReference type="Proteomes" id="UP000266723">
    <property type="component" value="Unassembled WGS sequence"/>
</dbReference>
<proteinExistence type="predicted"/>
<dbReference type="EMBL" id="QGKV02000299">
    <property type="protein sequence ID" value="KAF3594678.1"/>
    <property type="molecule type" value="Genomic_DNA"/>
</dbReference>
<evidence type="ECO:0000313" key="2">
    <source>
        <dbReference type="Proteomes" id="UP000266723"/>
    </source>
</evidence>
<keyword evidence="2" id="KW-1185">Reference proteome</keyword>